<dbReference type="Gene3D" id="1.20.120.450">
    <property type="entry name" value="dinb family like domain"/>
    <property type="match status" value="1"/>
</dbReference>
<sequence length="161" mass="17815">MTHLNTRANALADRLILGATKLANFAENLSDSEWNKPVLGDGRTIGVVIHHVASVYPIEVELAQTLGKGNPITEVSKEAIDNMNAQHAVENNMADRQETMDLLRINSNNAANAIREFTNEELDNSAPVSLYYDAPLTTQFFIEDHALRHSFHHLGKIKASI</sequence>
<comment type="caution">
    <text evidence="2">The sequence shown here is derived from an EMBL/GenBank/DDBJ whole genome shotgun (WGS) entry which is preliminary data.</text>
</comment>
<accession>A0A4U0EWQ7</accession>
<dbReference type="SUPFAM" id="SSF109854">
    <property type="entry name" value="DinB/YfiT-like putative metalloenzymes"/>
    <property type="match status" value="1"/>
</dbReference>
<proteinExistence type="predicted"/>
<dbReference type="Proteomes" id="UP000307657">
    <property type="component" value="Unassembled WGS sequence"/>
</dbReference>
<dbReference type="InterPro" id="IPR034660">
    <property type="entry name" value="DinB/YfiT-like"/>
</dbReference>
<evidence type="ECO:0000313" key="2">
    <source>
        <dbReference type="EMBL" id="TJY36218.1"/>
    </source>
</evidence>
<protein>
    <submittedName>
        <fullName evidence="2">DinB family protein</fullName>
    </submittedName>
</protein>
<organism evidence="2 3">
    <name type="scientific">Pontimicrobium aquaticum</name>
    <dbReference type="NCBI Taxonomy" id="2565367"/>
    <lineage>
        <taxon>Bacteria</taxon>
        <taxon>Pseudomonadati</taxon>
        <taxon>Bacteroidota</taxon>
        <taxon>Flavobacteriia</taxon>
        <taxon>Flavobacteriales</taxon>
        <taxon>Flavobacteriaceae</taxon>
        <taxon>Pontimicrobium</taxon>
    </lineage>
</organism>
<dbReference type="EMBL" id="SUPL01000003">
    <property type="protein sequence ID" value="TJY36218.1"/>
    <property type="molecule type" value="Genomic_DNA"/>
</dbReference>
<evidence type="ECO:0000313" key="3">
    <source>
        <dbReference type="Proteomes" id="UP000307657"/>
    </source>
</evidence>
<dbReference type="AlphaFoldDB" id="A0A4U0EWQ7"/>
<dbReference type="Pfam" id="PF12867">
    <property type="entry name" value="DinB_2"/>
    <property type="match status" value="1"/>
</dbReference>
<feature type="domain" description="DinB-like" evidence="1">
    <location>
        <begin position="21"/>
        <end position="155"/>
    </location>
</feature>
<keyword evidence="3" id="KW-1185">Reference proteome</keyword>
<dbReference type="OrthoDB" id="5178565at2"/>
<evidence type="ECO:0000259" key="1">
    <source>
        <dbReference type="Pfam" id="PF12867"/>
    </source>
</evidence>
<dbReference type="InterPro" id="IPR024775">
    <property type="entry name" value="DinB-like"/>
</dbReference>
<reference evidence="2 3" key="1">
    <citation type="submission" date="2019-04" db="EMBL/GenBank/DDBJ databases">
        <title>Lacinutrix sp. nov., isolated from marine water.</title>
        <authorList>
            <person name="Kim W."/>
        </authorList>
    </citation>
    <scope>NUCLEOTIDE SEQUENCE [LARGE SCALE GENOMIC DNA]</scope>
    <source>
        <strain evidence="2 3">CAU 1491</strain>
    </source>
</reference>
<dbReference type="RefSeq" id="WP_136842104.1">
    <property type="nucleotide sequence ID" value="NZ_SUPL01000003.1"/>
</dbReference>
<gene>
    <name evidence="2" type="ORF">E5167_05995</name>
</gene>
<name>A0A4U0EWQ7_9FLAO</name>